<keyword evidence="7" id="KW-0479">Metal-binding</keyword>
<proteinExistence type="inferred from homology"/>
<protein>
    <recommendedName>
        <fullName evidence="11">1,6-anhydro-N-acetylmuramyl-L-alanine amidase AmpD</fullName>
        <ecNumber evidence="5">3.5.1.28</ecNumber>
    </recommendedName>
    <alternativeName>
        <fullName evidence="12">N-acetylmuramoyl-L-alanine amidase</fullName>
    </alternativeName>
</protein>
<evidence type="ECO:0000256" key="12">
    <source>
        <dbReference type="ARBA" id="ARBA00042615"/>
    </source>
</evidence>
<dbReference type="InterPro" id="IPR051206">
    <property type="entry name" value="NAMLAA_amidase_2"/>
</dbReference>
<dbReference type="InterPro" id="IPR002502">
    <property type="entry name" value="Amidase_domain"/>
</dbReference>
<evidence type="ECO:0000313" key="15">
    <source>
        <dbReference type="Proteomes" id="UP000078446"/>
    </source>
</evidence>
<dbReference type="GO" id="GO:0005737">
    <property type="term" value="C:cytoplasm"/>
    <property type="evidence" value="ECO:0007669"/>
    <property type="project" value="UniProtKB-SubCell"/>
</dbReference>
<evidence type="ECO:0000313" key="14">
    <source>
        <dbReference type="EMBL" id="OAU98785.1"/>
    </source>
</evidence>
<keyword evidence="10" id="KW-0961">Cell wall biogenesis/degradation</keyword>
<evidence type="ECO:0000256" key="5">
    <source>
        <dbReference type="ARBA" id="ARBA00011901"/>
    </source>
</evidence>
<dbReference type="EMBL" id="LXHE01000026">
    <property type="protein sequence ID" value="OAU98785.1"/>
    <property type="molecule type" value="Genomic_DNA"/>
</dbReference>
<feature type="domain" description="N-acetylmuramoyl-L-alanine amidase" evidence="13">
    <location>
        <begin position="37"/>
        <end position="195"/>
    </location>
</feature>
<dbReference type="CDD" id="cd06583">
    <property type="entry name" value="PGRP"/>
    <property type="match status" value="1"/>
</dbReference>
<evidence type="ECO:0000256" key="7">
    <source>
        <dbReference type="ARBA" id="ARBA00022723"/>
    </source>
</evidence>
<dbReference type="GO" id="GO:0046872">
    <property type="term" value="F:metal ion binding"/>
    <property type="evidence" value="ECO:0007669"/>
    <property type="project" value="UniProtKB-KW"/>
</dbReference>
<dbReference type="PANTHER" id="PTHR30417:SF4">
    <property type="entry name" value="1,6-ANHYDRO-N-ACETYLMURAMYL-L-ALANINE AMIDASE AMPD"/>
    <property type="match status" value="1"/>
</dbReference>
<dbReference type="GO" id="GO:0009254">
    <property type="term" value="P:peptidoglycan turnover"/>
    <property type="evidence" value="ECO:0007669"/>
    <property type="project" value="TreeGrafter"/>
</dbReference>
<dbReference type="GO" id="GO:0008745">
    <property type="term" value="F:N-acetylmuramoyl-L-alanine amidase activity"/>
    <property type="evidence" value="ECO:0007669"/>
    <property type="project" value="UniProtKB-EC"/>
</dbReference>
<keyword evidence="8 14" id="KW-0378">Hydrolase</keyword>
<dbReference type="GO" id="GO:0009253">
    <property type="term" value="P:peptidoglycan catabolic process"/>
    <property type="evidence" value="ECO:0007669"/>
    <property type="project" value="InterPro"/>
</dbReference>
<comment type="subcellular location">
    <subcellularLocation>
        <location evidence="3">Cytoplasm</location>
    </subcellularLocation>
</comment>
<evidence type="ECO:0000256" key="6">
    <source>
        <dbReference type="ARBA" id="ARBA00022490"/>
    </source>
</evidence>
<dbReference type="PANTHER" id="PTHR30417">
    <property type="entry name" value="N-ACETYLMURAMOYL-L-ALANINE AMIDASE AMID"/>
    <property type="match status" value="1"/>
</dbReference>
<comment type="caution">
    <text evidence="14">The sequence shown here is derived from an EMBL/GenBank/DDBJ whole genome shotgun (WGS) entry which is preliminary data.</text>
</comment>
<evidence type="ECO:0000256" key="4">
    <source>
        <dbReference type="ARBA" id="ARBA00007553"/>
    </source>
</evidence>
<dbReference type="SMART" id="SM00644">
    <property type="entry name" value="Ami_2"/>
    <property type="match status" value="1"/>
</dbReference>
<dbReference type="Pfam" id="PF01510">
    <property type="entry name" value="Amidase_2"/>
    <property type="match status" value="1"/>
</dbReference>
<name>A0A7Z0UWA4_MORCA</name>
<dbReference type="Gene3D" id="3.40.80.10">
    <property type="entry name" value="Peptidoglycan recognition protein-like"/>
    <property type="match status" value="1"/>
</dbReference>
<dbReference type="InterPro" id="IPR036505">
    <property type="entry name" value="Amidase/PGRP_sf"/>
</dbReference>
<reference evidence="14 15" key="1">
    <citation type="journal article" date="2016" name="Genome Biol. Evol.">
        <title>Comparative Genomic Analyses of the Moraxella catarrhalis Serosensitive and Seroresistant Lineages Demonstrate Their Independent Evolution.</title>
        <authorList>
            <person name="Earl J.P."/>
            <person name="de Vries S.P."/>
            <person name="Ahmed A."/>
            <person name="Powell E."/>
            <person name="Schultz M.P."/>
            <person name="Hermans P.W."/>
            <person name="Hill D.J."/>
            <person name="Zhou Z."/>
            <person name="Constantinidou C.I."/>
            <person name="Hu F.Z."/>
            <person name="Bootsma H.J."/>
            <person name="Ehrlich G.D."/>
        </authorList>
    </citation>
    <scope>NUCLEOTIDE SEQUENCE [LARGE SCALE GENOMIC DNA]</scope>
    <source>
        <strain evidence="14 15">Z7574</strain>
    </source>
</reference>
<evidence type="ECO:0000256" key="1">
    <source>
        <dbReference type="ARBA" id="ARBA00001561"/>
    </source>
</evidence>
<dbReference type="GO" id="GO:0071555">
    <property type="term" value="P:cell wall organization"/>
    <property type="evidence" value="ECO:0007669"/>
    <property type="project" value="UniProtKB-KW"/>
</dbReference>
<evidence type="ECO:0000256" key="9">
    <source>
        <dbReference type="ARBA" id="ARBA00022833"/>
    </source>
</evidence>
<accession>A0A7Z0UWA4</accession>
<dbReference type="AlphaFoldDB" id="A0A7Z0UWA4"/>
<keyword evidence="6" id="KW-0963">Cytoplasm</keyword>
<evidence type="ECO:0000256" key="11">
    <source>
        <dbReference type="ARBA" id="ARBA00039257"/>
    </source>
</evidence>
<sequence length="212" mass="23789">MINYAKIILSSVKSVYLMCSAFVIQHGILQGATFIQSENFNARPADKTGLITGIVIHNISLPPSQFGQVNADGVHHVKAFFQNQLNPNDHAYFQDIHTLKVSAHLFIERNGSVTQFVNFNDRAWHAGQSTYLGRQNCNDFTIGIELEGADDIPFEAAQYQVLGQIIVAIYDAYPATRRHLMGHSDIAPHRKTDPGKYFDWQTLRALVAQMMI</sequence>
<comment type="cofactor">
    <cofactor evidence="2">
        <name>Zn(2+)</name>
        <dbReference type="ChEBI" id="CHEBI:29105"/>
    </cofactor>
</comment>
<evidence type="ECO:0000259" key="13">
    <source>
        <dbReference type="SMART" id="SM00644"/>
    </source>
</evidence>
<evidence type="ECO:0000256" key="8">
    <source>
        <dbReference type="ARBA" id="ARBA00022801"/>
    </source>
</evidence>
<comment type="similarity">
    <text evidence="4">Belongs to the N-acetylmuramoyl-L-alanine amidase 2 family.</text>
</comment>
<dbReference type="SUPFAM" id="SSF55846">
    <property type="entry name" value="N-acetylmuramoyl-L-alanine amidase-like"/>
    <property type="match status" value="1"/>
</dbReference>
<dbReference type="EC" id="3.5.1.28" evidence="5"/>
<evidence type="ECO:0000256" key="2">
    <source>
        <dbReference type="ARBA" id="ARBA00001947"/>
    </source>
</evidence>
<evidence type="ECO:0000256" key="10">
    <source>
        <dbReference type="ARBA" id="ARBA00023316"/>
    </source>
</evidence>
<comment type="catalytic activity">
    <reaction evidence="1">
        <text>Hydrolyzes the link between N-acetylmuramoyl residues and L-amino acid residues in certain cell-wall glycopeptides.</text>
        <dbReference type="EC" id="3.5.1.28"/>
    </reaction>
</comment>
<evidence type="ECO:0000256" key="3">
    <source>
        <dbReference type="ARBA" id="ARBA00004496"/>
    </source>
</evidence>
<gene>
    <name evidence="14" type="ORF">AO382_2296</name>
</gene>
<dbReference type="Proteomes" id="UP000078446">
    <property type="component" value="Unassembled WGS sequence"/>
</dbReference>
<keyword evidence="9" id="KW-0862">Zinc</keyword>
<organism evidence="14 15">
    <name type="scientific">Moraxella catarrhalis</name>
    <name type="common">Branhamella catarrhalis</name>
    <dbReference type="NCBI Taxonomy" id="480"/>
    <lineage>
        <taxon>Bacteria</taxon>
        <taxon>Pseudomonadati</taxon>
        <taxon>Pseudomonadota</taxon>
        <taxon>Gammaproteobacteria</taxon>
        <taxon>Moraxellales</taxon>
        <taxon>Moraxellaceae</taxon>
        <taxon>Moraxella</taxon>
    </lineage>
</organism>
<dbReference type="NCBIfam" id="NF008758">
    <property type="entry name" value="PRK11789.1"/>
    <property type="match status" value="1"/>
</dbReference>